<proteinExistence type="predicted"/>
<dbReference type="EMBL" id="GGEC01054926">
    <property type="protein sequence ID" value="MBX35410.1"/>
    <property type="molecule type" value="Transcribed_RNA"/>
</dbReference>
<dbReference type="AlphaFoldDB" id="A0A2P2MYW5"/>
<sequence>MTIKGTPQAPALLQANCKPHPFLLVPCNDQACTAT</sequence>
<reference evidence="1" key="1">
    <citation type="submission" date="2018-02" db="EMBL/GenBank/DDBJ databases">
        <title>Rhizophora mucronata_Transcriptome.</title>
        <authorList>
            <person name="Meera S.P."/>
            <person name="Sreeshan A."/>
            <person name="Augustine A."/>
        </authorList>
    </citation>
    <scope>NUCLEOTIDE SEQUENCE</scope>
    <source>
        <tissue evidence="1">Leaf</tissue>
    </source>
</reference>
<evidence type="ECO:0000313" key="1">
    <source>
        <dbReference type="EMBL" id="MBX35410.1"/>
    </source>
</evidence>
<name>A0A2P2MYW5_RHIMU</name>
<accession>A0A2P2MYW5</accession>
<protein>
    <submittedName>
        <fullName evidence="1">Uncharacterized protein</fullName>
    </submittedName>
</protein>
<organism evidence="1">
    <name type="scientific">Rhizophora mucronata</name>
    <name type="common">Asiatic mangrove</name>
    <dbReference type="NCBI Taxonomy" id="61149"/>
    <lineage>
        <taxon>Eukaryota</taxon>
        <taxon>Viridiplantae</taxon>
        <taxon>Streptophyta</taxon>
        <taxon>Embryophyta</taxon>
        <taxon>Tracheophyta</taxon>
        <taxon>Spermatophyta</taxon>
        <taxon>Magnoliopsida</taxon>
        <taxon>eudicotyledons</taxon>
        <taxon>Gunneridae</taxon>
        <taxon>Pentapetalae</taxon>
        <taxon>rosids</taxon>
        <taxon>fabids</taxon>
        <taxon>Malpighiales</taxon>
        <taxon>Rhizophoraceae</taxon>
        <taxon>Rhizophora</taxon>
    </lineage>
</organism>